<dbReference type="AlphaFoldDB" id="A0A6C0QLF2"/>
<protein>
    <recommendedName>
        <fullName evidence="3">M50 family peptidase</fullName>
    </recommendedName>
</protein>
<evidence type="ECO:0008006" key="3">
    <source>
        <dbReference type="Google" id="ProtNLM"/>
    </source>
</evidence>
<dbReference type="InterPro" id="IPR049500">
    <property type="entry name" value="Peptidase_M50B-like"/>
</dbReference>
<dbReference type="Proteomes" id="UP000464330">
    <property type="component" value="Chromosome"/>
</dbReference>
<dbReference type="RefSeq" id="WP_023485040.1">
    <property type="nucleotide sequence ID" value="NZ_CP019651.1"/>
</dbReference>
<gene>
    <name evidence="1" type="ORF">ERICV_00294</name>
</gene>
<reference evidence="1 2" key="1">
    <citation type="journal article" date="2020" name="Int. J. Med. Microbiol.">
        <title>Discovery of Paenibacillus larvae ERIC V: Phenotypic and genomic comparison to genotypes ERIC I-IV reveal different inventories of virulence factors which correlate with epidemiological prevalences of American Foulbrood.</title>
        <authorList>
            <person name="Beims H."/>
            <person name="Bunk B."/>
            <person name="Erler S."/>
            <person name="Mohr K.I."/>
            <person name="Sproer C."/>
            <person name="Pradella S."/>
            <person name="Gunther G."/>
            <person name="Rohde M."/>
            <person name="von der Ohe W."/>
            <person name="Steinert M."/>
        </authorList>
    </citation>
    <scope>NUCLEOTIDE SEQUENCE [LARGE SCALE GENOMIC DNA]</scope>
    <source>
        <strain evidence="1">Eric_V</strain>
    </source>
</reference>
<evidence type="ECO:0000313" key="2">
    <source>
        <dbReference type="Proteomes" id="UP000464330"/>
    </source>
</evidence>
<name>A0A6C0QLF2_9BACL</name>
<sequence>MGKRPWMTTILLLIACALLTRLVPFSSFFRNVDTMIHETGHAVVTLLLSGKVNYIELFQNHGGVTYSVVVGSWKMIPIALAGYVTASLFAVFMFYAQSQGKQRLGLQVITVVALLDLLLFVRNGFGIAWLFGLIALNVAALFFVPKWLQNGYFILLAFLCLEESVVGPITLVRFVFSGGGAAGDAANLAKFTSIPGLVWALFFLGFAFWCAMKCIKLFLGNHSSKQKQLPPYSRNLS</sequence>
<dbReference type="EMBL" id="CP019717">
    <property type="protein sequence ID" value="QHZ49507.1"/>
    <property type="molecule type" value="Genomic_DNA"/>
</dbReference>
<organism evidence="1 2">
    <name type="scientific">Paenibacillus larvae subsp. larvae</name>
    <dbReference type="NCBI Taxonomy" id="147375"/>
    <lineage>
        <taxon>Bacteria</taxon>
        <taxon>Bacillati</taxon>
        <taxon>Bacillota</taxon>
        <taxon>Bacilli</taxon>
        <taxon>Bacillales</taxon>
        <taxon>Paenibacillaceae</taxon>
        <taxon>Paenibacillus</taxon>
    </lineage>
</organism>
<proteinExistence type="predicted"/>
<accession>A0A6C0QLF2</accession>
<dbReference type="PROSITE" id="PS51257">
    <property type="entry name" value="PROKAR_LIPOPROTEIN"/>
    <property type="match status" value="1"/>
</dbReference>
<dbReference type="Pfam" id="PF13398">
    <property type="entry name" value="Peptidase_M50B"/>
    <property type="match status" value="1"/>
</dbReference>
<evidence type="ECO:0000313" key="1">
    <source>
        <dbReference type="EMBL" id="QHZ49507.1"/>
    </source>
</evidence>